<dbReference type="OrthoDB" id="5132935at2759"/>
<organism evidence="1 2">
    <name type="scientific">Clonostachys byssicola</name>
    <dbReference type="NCBI Taxonomy" id="160290"/>
    <lineage>
        <taxon>Eukaryota</taxon>
        <taxon>Fungi</taxon>
        <taxon>Dikarya</taxon>
        <taxon>Ascomycota</taxon>
        <taxon>Pezizomycotina</taxon>
        <taxon>Sordariomycetes</taxon>
        <taxon>Hypocreomycetidae</taxon>
        <taxon>Hypocreales</taxon>
        <taxon>Bionectriaceae</taxon>
        <taxon>Clonostachys</taxon>
    </lineage>
</organism>
<gene>
    <name evidence="1" type="ORF">CBYS24578_00009652</name>
</gene>
<protein>
    <submittedName>
        <fullName evidence="1">Uncharacterized protein</fullName>
    </submittedName>
</protein>
<comment type="caution">
    <text evidence="1">The sequence shown here is derived from an EMBL/GenBank/DDBJ whole genome shotgun (WGS) entry which is preliminary data.</text>
</comment>
<evidence type="ECO:0000313" key="1">
    <source>
        <dbReference type="EMBL" id="CAG9982084.1"/>
    </source>
</evidence>
<sequence length="97" mass="10976">MLEYWPEMLYSGIRERCWVVSRLMSVLVGFTILRENGVLIEDIVRSTAALGNPTSLMVHYIEGGARSGREFKPDGEMDVWYGLLVLAMVVARTTLTH</sequence>
<proteinExistence type="predicted"/>
<dbReference type="Proteomes" id="UP000754883">
    <property type="component" value="Unassembled WGS sequence"/>
</dbReference>
<reference evidence="1 2" key="2">
    <citation type="submission" date="2021-10" db="EMBL/GenBank/DDBJ databases">
        <authorList>
            <person name="Piombo E."/>
        </authorList>
    </citation>
    <scope>NUCLEOTIDE SEQUENCE [LARGE SCALE GENOMIC DNA]</scope>
</reference>
<dbReference type="AlphaFoldDB" id="A0A9N9XZ55"/>
<reference evidence="2" key="1">
    <citation type="submission" date="2019-06" db="EMBL/GenBank/DDBJ databases">
        <authorList>
            <person name="Broberg M."/>
        </authorList>
    </citation>
    <scope>NUCLEOTIDE SEQUENCE [LARGE SCALE GENOMIC DNA]</scope>
</reference>
<name>A0A9N9XZ55_9HYPO</name>
<evidence type="ECO:0000313" key="2">
    <source>
        <dbReference type="Proteomes" id="UP000754883"/>
    </source>
</evidence>
<accession>A0A9N9XZ55</accession>
<dbReference type="EMBL" id="CABFNO020001328">
    <property type="protein sequence ID" value="CAG9982084.1"/>
    <property type="molecule type" value="Genomic_DNA"/>
</dbReference>
<keyword evidence="2" id="KW-1185">Reference proteome</keyword>